<comment type="caution">
    <text evidence="1">The sequence shown here is derived from an EMBL/GenBank/DDBJ whole genome shotgun (WGS) entry which is preliminary data.</text>
</comment>
<protein>
    <submittedName>
        <fullName evidence="1">Uncharacterized protein</fullName>
    </submittedName>
</protein>
<reference evidence="1 2" key="1">
    <citation type="journal article" date="2024" name="J Genomics">
        <title>Draft genome sequencing and assembly of Favolaschia claudopus CIRM-BRFM 2984 isolated from oak limbs.</title>
        <authorList>
            <person name="Navarro D."/>
            <person name="Drula E."/>
            <person name="Chaduli D."/>
            <person name="Cazenave R."/>
            <person name="Ahrendt S."/>
            <person name="Wang J."/>
            <person name="Lipzen A."/>
            <person name="Daum C."/>
            <person name="Barry K."/>
            <person name="Grigoriev I.V."/>
            <person name="Favel A."/>
            <person name="Rosso M.N."/>
            <person name="Martin F."/>
        </authorList>
    </citation>
    <scope>NUCLEOTIDE SEQUENCE [LARGE SCALE GENOMIC DNA]</scope>
    <source>
        <strain evidence="1 2">CIRM-BRFM 2984</strain>
    </source>
</reference>
<dbReference type="AlphaFoldDB" id="A0AAW0BBT2"/>
<dbReference type="Proteomes" id="UP001362999">
    <property type="component" value="Unassembled WGS sequence"/>
</dbReference>
<name>A0AAW0BBT2_9AGAR</name>
<keyword evidence="2" id="KW-1185">Reference proteome</keyword>
<proteinExistence type="predicted"/>
<accession>A0AAW0BBT2</accession>
<sequence length="165" mass="18394">MVYFRLWNHSTNENVGSFIERSGCHLQTLRLESIPIRPADLLELLRMLPTVENLVLSDLLPNSITKPAIQALTFAASSGDEAILPMMTTFVVDGGYLFDADALLTMLQSRLIHSHLRPRLRHFDIILPTLSIPAARLQEFVVDTAIPMAASFLSRLNDNLIATTP</sequence>
<evidence type="ECO:0000313" key="1">
    <source>
        <dbReference type="EMBL" id="KAK7023279.1"/>
    </source>
</evidence>
<dbReference type="EMBL" id="JAWWNJ010000036">
    <property type="protein sequence ID" value="KAK7023279.1"/>
    <property type="molecule type" value="Genomic_DNA"/>
</dbReference>
<gene>
    <name evidence="1" type="ORF">R3P38DRAFT_3537658</name>
</gene>
<organism evidence="1 2">
    <name type="scientific">Favolaschia claudopus</name>
    <dbReference type="NCBI Taxonomy" id="2862362"/>
    <lineage>
        <taxon>Eukaryota</taxon>
        <taxon>Fungi</taxon>
        <taxon>Dikarya</taxon>
        <taxon>Basidiomycota</taxon>
        <taxon>Agaricomycotina</taxon>
        <taxon>Agaricomycetes</taxon>
        <taxon>Agaricomycetidae</taxon>
        <taxon>Agaricales</taxon>
        <taxon>Marasmiineae</taxon>
        <taxon>Mycenaceae</taxon>
        <taxon>Favolaschia</taxon>
    </lineage>
</organism>
<evidence type="ECO:0000313" key="2">
    <source>
        <dbReference type="Proteomes" id="UP001362999"/>
    </source>
</evidence>